<reference evidence="2 3" key="1">
    <citation type="submission" date="2016-04" db="EMBL/GenBank/DDBJ databases">
        <title>Complete Genome Sequence of Chryseobacterium sp. IHBB 10212.</title>
        <authorList>
            <person name="Pal M."/>
            <person name="Swarnkar M.K."/>
            <person name="Kaushal K."/>
            <person name="Chhibber S."/>
            <person name="Singh A.K."/>
            <person name="Gulati A."/>
        </authorList>
    </citation>
    <scope>NUCLEOTIDE SEQUENCE [LARGE SCALE GENOMIC DNA]</scope>
    <source>
        <strain evidence="2 3">IHBB 10212</strain>
    </source>
</reference>
<evidence type="ECO:0000313" key="3">
    <source>
        <dbReference type="Proteomes" id="UP000077824"/>
    </source>
</evidence>
<proteinExistence type="predicted"/>
<dbReference type="KEGG" id="chh:A0O34_14680"/>
<dbReference type="AlphaFoldDB" id="A0A172XXD0"/>
<dbReference type="Proteomes" id="UP000077824">
    <property type="component" value="Chromosome"/>
</dbReference>
<protein>
    <submittedName>
        <fullName evidence="2">Uncharacterized protein</fullName>
    </submittedName>
</protein>
<organism evidence="2 3">
    <name type="scientific">Chryseobacterium glaciei</name>
    <dbReference type="NCBI Taxonomy" id="1685010"/>
    <lineage>
        <taxon>Bacteria</taxon>
        <taxon>Pseudomonadati</taxon>
        <taxon>Bacteroidota</taxon>
        <taxon>Flavobacteriia</taxon>
        <taxon>Flavobacteriales</taxon>
        <taxon>Weeksellaceae</taxon>
        <taxon>Chryseobacterium group</taxon>
        <taxon>Chryseobacterium</taxon>
    </lineage>
</organism>
<gene>
    <name evidence="2" type="ORF">A0O34_14680</name>
</gene>
<keyword evidence="1" id="KW-0732">Signal</keyword>
<name>A0A172XXD0_9FLAO</name>
<evidence type="ECO:0000313" key="2">
    <source>
        <dbReference type="EMBL" id="ANF51673.1"/>
    </source>
</evidence>
<feature type="chain" id="PRO_5008003940" evidence="1">
    <location>
        <begin position="22"/>
        <end position="338"/>
    </location>
</feature>
<dbReference type="STRING" id="1685010.A0O34_14680"/>
<dbReference type="PROSITE" id="PS51257">
    <property type="entry name" value="PROKAR_LIPOPROTEIN"/>
    <property type="match status" value="1"/>
</dbReference>
<evidence type="ECO:0000256" key="1">
    <source>
        <dbReference type="SAM" id="SignalP"/>
    </source>
</evidence>
<sequence length="338" mass="39225">MYTMKSLIILSLLLISIQSCSQKTENMVNQNSTITADNIADEISKQVKHYPSEKIYTLGYSNDKCYFEMFVDGIKLTKAFNKALGNTAVEINHVLFNSGKHTISYKMYPLGKSKEYEEVFNTLVEDTDLDFDLKSYDLKHEKAPDTDYTTYSLPKKKEEIVKGYTKEKFVGAGKTFYEGSFEINIDVPYNSEAPFENAMDLRKMNKNELEAKLLKKYKEVWSIYQNKEYDNIAKLEYNSLKDLYVSTYESPEVIAKNINILFTEMYKSPTFKMQPIEKYKLEFFADGKLAALMLDTDDNRLRGNTALWAKVNYDGGTRGIFLNRYFYIPQGKTEFMAY</sequence>
<feature type="signal peptide" evidence="1">
    <location>
        <begin position="1"/>
        <end position="21"/>
    </location>
</feature>
<accession>A0A172XXD0</accession>
<dbReference type="EMBL" id="CP015199">
    <property type="protein sequence ID" value="ANF51673.1"/>
    <property type="molecule type" value="Genomic_DNA"/>
</dbReference>
<keyword evidence="3" id="KW-1185">Reference proteome</keyword>